<comment type="caution">
    <text evidence="2">The sequence shown here is derived from an EMBL/GenBank/DDBJ whole genome shotgun (WGS) entry which is preliminary data.</text>
</comment>
<feature type="transmembrane region" description="Helical" evidence="1">
    <location>
        <begin position="260"/>
        <end position="279"/>
    </location>
</feature>
<dbReference type="Proteomes" id="UP000584867">
    <property type="component" value="Unassembled WGS sequence"/>
</dbReference>
<keyword evidence="1" id="KW-1133">Transmembrane helix</keyword>
<feature type="transmembrane region" description="Helical" evidence="1">
    <location>
        <begin position="361"/>
        <end position="381"/>
    </location>
</feature>
<feature type="transmembrane region" description="Helical" evidence="1">
    <location>
        <begin position="217"/>
        <end position="238"/>
    </location>
</feature>
<feature type="transmembrane region" description="Helical" evidence="1">
    <location>
        <begin position="124"/>
        <end position="145"/>
    </location>
</feature>
<keyword evidence="1" id="KW-0812">Transmembrane</keyword>
<dbReference type="AlphaFoldDB" id="A0A7W8EC32"/>
<feature type="transmembrane region" description="Helical" evidence="1">
    <location>
        <begin position="91"/>
        <end position="112"/>
    </location>
</feature>
<dbReference type="EMBL" id="JACHIO010000024">
    <property type="protein sequence ID" value="MBB5066214.1"/>
    <property type="molecule type" value="Genomic_DNA"/>
</dbReference>
<protein>
    <submittedName>
        <fullName evidence="2">Uncharacterized membrane protein YidH (DUF202 family)</fullName>
    </submittedName>
</protein>
<dbReference type="RefSeq" id="WP_184259556.1">
    <property type="nucleotide sequence ID" value="NZ_JACHIO010000024.1"/>
</dbReference>
<sequence length="526" mass="58240">MTEARSGPTSNIWSRRTWAALLFGLSLLTVLVHGYHPLAEDGGLYVAGVEYTLNHALFPYYTGFVREHLGYSLFAPMVAAIVQLTHLSLAWVLLFVDLFSVWLTLFAARQLLRRCIASEPAQLAGIALLGAWWTMPVASTALLLMDPYVTARSLSTPLSILAIAFALDDWPPARWLASSLRWCGLFLAIAAALHPLMATYALAFVIVVRASRLRRRALAWAVLAAAATVVAAAVQAFAPPESPALLEAILTRSYWFLSQWQWYELFGLAGPLIVLAAILRWRNNKLSSSAHVLCQTCFVLGMVATFNVLLFAHESASVHLLAKLQLLRIYLLIYAVMIMLLGASFWQLSSDAGKRVPSLQSTLRFLSVALILSMAAVMFFVQRQDFPASTHVELPWRADRNTNPWVQAFFWIRQNTPQDALFALDARYINTEGEDAQTFRAIALRSAIPDFSKDGGEASITPSLALLWQQGARAQKDLSGQNDTVRDPRLRALSATWMVLHSAAVTVHPCPYDNGTVKVCRLTNAR</sequence>
<name>A0A7W8EC32_9BACT</name>
<gene>
    <name evidence="2" type="ORF">HDF15_004588</name>
</gene>
<accession>A0A7W8EC32</accession>
<evidence type="ECO:0000313" key="3">
    <source>
        <dbReference type="Proteomes" id="UP000584867"/>
    </source>
</evidence>
<keyword evidence="1" id="KW-0472">Membrane</keyword>
<feature type="transmembrane region" description="Helical" evidence="1">
    <location>
        <begin position="329"/>
        <end position="349"/>
    </location>
</feature>
<reference evidence="2 3" key="1">
    <citation type="submission" date="2020-08" db="EMBL/GenBank/DDBJ databases">
        <title>Genomic Encyclopedia of Type Strains, Phase IV (KMG-V): Genome sequencing to study the core and pangenomes of soil and plant-associated prokaryotes.</title>
        <authorList>
            <person name="Whitman W."/>
        </authorList>
    </citation>
    <scope>NUCLEOTIDE SEQUENCE [LARGE SCALE GENOMIC DNA]</scope>
    <source>
        <strain evidence="2 3">X5P3</strain>
    </source>
</reference>
<organism evidence="2 3">
    <name type="scientific">Granulicella mallensis</name>
    <dbReference type="NCBI Taxonomy" id="940614"/>
    <lineage>
        <taxon>Bacteria</taxon>
        <taxon>Pseudomonadati</taxon>
        <taxon>Acidobacteriota</taxon>
        <taxon>Terriglobia</taxon>
        <taxon>Terriglobales</taxon>
        <taxon>Acidobacteriaceae</taxon>
        <taxon>Granulicella</taxon>
    </lineage>
</organism>
<evidence type="ECO:0000313" key="2">
    <source>
        <dbReference type="EMBL" id="MBB5066214.1"/>
    </source>
</evidence>
<evidence type="ECO:0000256" key="1">
    <source>
        <dbReference type="SAM" id="Phobius"/>
    </source>
</evidence>
<feature type="transmembrane region" description="Helical" evidence="1">
    <location>
        <begin position="291"/>
        <end position="309"/>
    </location>
</feature>
<proteinExistence type="predicted"/>
<feature type="transmembrane region" description="Helical" evidence="1">
    <location>
        <begin position="185"/>
        <end position="208"/>
    </location>
</feature>